<dbReference type="Proteomes" id="UP000318126">
    <property type="component" value="Unassembled WGS sequence"/>
</dbReference>
<dbReference type="RefSeq" id="WP_144041673.1">
    <property type="nucleotide sequence ID" value="NZ_BMPL01000024.1"/>
</dbReference>
<comment type="caution">
    <text evidence="1">The sequence shown here is derived from an EMBL/GenBank/DDBJ whole genome shotgun (WGS) entry which is preliminary data.</text>
</comment>
<evidence type="ECO:0000313" key="2">
    <source>
        <dbReference type="Proteomes" id="UP000318126"/>
    </source>
</evidence>
<accession>A0A553JK40</accession>
<dbReference type="AlphaFoldDB" id="A0A553JK40"/>
<name>A0A553JK40_SHEHA</name>
<protein>
    <submittedName>
        <fullName evidence="1">Uncharacterized protein</fullName>
    </submittedName>
</protein>
<dbReference type="OrthoDB" id="9762420at2"/>
<gene>
    <name evidence="1" type="ORF">FN961_18555</name>
</gene>
<sequence>MGALQINLYIGNNGSEESKTKLPIESIEATREVNKIPSLSLILLDAHSKFNDEGIRLGTKIFLDASLDQAILTFSGAVAGIEFSKNSEQQKVTLLIKPDIRAMTSRVETRVHKPDPDKELSFYQYNSSNWDFLVSLADMHSRWVVPESIGDDIGVKYYFENNEGKGIYGTELDPGIFVTLAAKGEVVYVNQAEGESRVIDEVEPEDSSQPYKLFGIDSQSQLIEIVSNQTAGSLYGEIFIPGSRNDLAKEADPSLPDPIKNRVLELFNHEASFVADSVRVNQFITDEKLALARHWKAKHAFNRGFAKYSNHDFVDKGQYLKDEKGKGIVLFLGRKLHVGDALKNDVLTGQDKLGDSKFISRVTRIKHKINAEGWVTDVGWGVPKEFHTQQYPGIHAAPAFNMMPGVSGIQVGVIQEGNYDKSKLVGSLVKVRLAKQEFPVLAKVLGVRTKQDSRIFLPEIEPFIPQYFKNDVVLVSFINQSPDSTVVLGKLAMTKQESDEVKDKGI</sequence>
<organism evidence="1 2">
    <name type="scientific">Shewanella hanedai</name>
    <name type="common">Alteromonas hanedai</name>
    <dbReference type="NCBI Taxonomy" id="25"/>
    <lineage>
        <taxon>Bacteria</taxon>
        <taxon>Pseudomonadati</taxon>
        <taxon>Pseudomonadota</taxon>
        <taxon>Gammaproteobacteria</taxon>
        <taxon>Alteromonadales</taxon>
        <taxon>Shewanellaceae</taxon>
        <taxon>Shewanella</taxon>
    </lineage>
</organism>
<proteinExistence type="predicted"/>
<keyword evidence="2" id="KW-1185">Reference proteome</keyword>
<evidence type="ECO:0000313" key="1">
    <source>
        <dbReference type="EMBL" id="TRY12822.1"/>
    </source>
</evidence>
<dbReference type="EMBL" id="VKGK01000026">
    <property type="protein sequence ID" value="TRY12822.1"/>
    <property type="molecule type" value="Genomic_DNA"/>
</dbReference>
<reference evidence="2" key="1">
    <citation type="submission" date="2019-07" db="EMBL/GenBank/DDBJ databases">
        <title>Shewanella sp. YLB-08 draft genomic sequence.</title>
        <authorList>
            <person name="Yu L."/>
        </authorList>
    </citation>
    <scope>NUCLEOTIDE SEQUENCE [LARGE SCALE GENOMIC DNA]</scope>
    <source>
        <strain evidence="2">JCM 20706</strain>
    </source>
</reference>